<reference evidence="3" key="1">
    <citation type="submission" date="2017-09" db="EMBL/GenBank/DDBJ databases">
        <title>Depth-based differentiation of microbial function through sediment-hosted aquifers and enrichment of novel symbionts in the deep terrestrial subsurface.</title>
        <authorList>
            <person name="Probst A.J."/>
            <person name="Ladd B."/>
            <person name="Jarett J.K."/>
            <person name="Geller-Mcgrath D.E."/>
            <person name="Sieber C.M.K."/>
            <person name="Emerson J.B."/>
            <person name="Anantharaman K."/>
            <person name="Thomas B.C."/>
            <person name="Malmstrom R."/>
            <person name="Stieglmeier M."/>
            <person name="Klingl A."/>
            <person name="Woyke T."/>
            <person name="Ryan C.M."/>
            <person name="Banfield J.F."/>
        </authorList>
    </citation>
    <scope>NUCLEOTIDE SEQUENCE [LARGE SCALE GENOMIC DNA]</scope>
</reference>
<keyword evidence="1" id="KW-0812">Transmembrane</keyword>
<keyword evidence="1" id="KW-0472">Membrane</keyword>
<name>A0A2M7VA13_9BACT</name>
<evidence type="ECO:0000313" key="3">
    <source>
        <dbReference type="Proteomes" id="UP000228568"/>
    </source>
</evidence>
<dbReference type="AlphaFoldDB" id="A0A2M7VA13"/>
<evidence type="ECO:0000313" key="2">
    <source>
        <dbReference type="EMBL" id="PIZ95705.1"/>
    </source>
</evidence>
<protein>
    <submittedName>
        <fullName evidence="2">Uncharacterized protein</fullName>
    </submittedName>
</protein>
<accession>A0A2M7VA13</accession>
<keyword evidence="1" id="KW-1133">Transmembrane helix</keyword>
<proteinExistence type="predicted"/>
<dbReference type="Proteomes" id="UP000228568">
    <property type="component" value="Unassembled WGS sequence"/>
</dbReference>
<gene>
    <name evidence="2" type="ORF">COX81_00325</name>
</gene>
<sequence>MFFLVLQRLIIQLVLDVLYFSVWWYSVGVMRFGVGLGHIFQDVNVYLAPLLWLRNMFVPMFGQTDIQGRLMSIFIRFFNTIFRLIVLLFLAVILLVVFVAWLIFPIFVAYMLSLSVVVV</sequence>
<feature type="transmembrane region" description="Helical" evidence="1">
    <location>
        <begin position="9"/>
        <end position="26"/>
    </location>
</feature>
<dbReference type="EMBL" id="PFPK01000005">
    <property type="protein sequence ID" value="PIZ95705.1"/>
    <property type="molecule type" value="Genomic_DNA"/>
</dbReference>
<evidence type="ECO:0000256" key="1">
    <source>
        <dbReference type="SAM" id="Phobius"/>
    </source>
</evidence>
<feature type="transmembrane region" description="Helical" evidence="1">
    <location>
        <begin position="46"/>
        <end position="63"/>
    </location>
</feature>
<comment type="caution">
    <text evidence="2">The sequence shown here is derived from an EMBL/GenBank/DDBJ whole genome shotgun (WGS) entry which is preliminary data.</text>
</comment>
<organism evidence="2 3">
    <name type="scientific">Candidatus Magasanikbacteria bacterium CG_4_10_14_0_2_um_filter_37_12</name>
    <dbReference type="NCBI Taxonomy" id="1974637"/>
    <lineage>
        <taxon>Bacteria</taxon>
        <taxon>Candidatus Magasanikiibacteriota</taxon>
    </lineage>
</organism>
<feature type="transmembrane region" description="Helical" evidence="1">
    <location>
        <begin position="84"/>
        <end position="112"/>
    </location>
</feature>